<keyword evidence="2" id="KW-0479">Metal-binding</keyword>
<protein>
    <recommendedName>
        <fullName evidence="5">Peptidase M20 dimerisation domain-containing protein</fullName>
    </recommendedName>
</protein>
<dbReference type="PROSITE" id="PS00758">
    <property type="entry name" value="ARGE_DAPE_CPG2_1"/>
    <property type="match status" value="1"/>
</dbReference>
<dbReference type="SUPFAM" id="SSF53187">
    <property type="entry name" value="Zn-dependent exopeptidases"/>
    <property type="match status" value="1"/>
</dbReference>
<dbReference type="InterPro" id="IPR036264">
    <property type="entry name" value="Bact_exopeptidase_dim_dom"/>
</dbReference>
<dbReference type="InterPro" id="IPR002933">
    <property type="entry name" value="Peptidase_M20"/>
</dbReference>
<evidence type="ECO:0000256" key="2">
    <source>
        <dbReference type="ARBA" id="ARBA00022723"/>
    </source>
</evidence>
<evidence type="ECO:0000256" key="1">
    <source>
        <dbReference type="ARBA" id="ARBA00001947"/>
    </source>
</evidence>
<dbReference type="AlphaFoldDB" id="A0A381X055"/>
<name>A0A381X055_9ZZZZ</name>
<keyword evidence="3" id="KW-0378">Hydrolase</keyword>
<dbReference type="InterPro" id="IPR011650">
    <property type="entry name" value="Peptidase_M20_dimer"/>
</dbReference>
<dbReference type="GO" id="GO:0046872">
    <property type="term" value="F:metal ion binding"/>
    <property type="evidence" value="ECO:0007669"/>
    <property type="project" value="UniProtKB-KW"/>
</dbReference>
<dbReference type="InterPro" id="IPR001261">
    <property type="entry name" value="ArgE/DapE_CS"/>
</dbReference>
<sequence length="377" mass="41583">MQDQLIQYLTELVHINSVNPDLSTDGQEEREIAEYVSRHFHQLGIPTQVHTINGDRCNTTAFLKGANPKKILLMNGHLDTVGIEGMTDPFNLRKDGDKLYGRGTYDMLAGCAVQMGLAAYFKDQPCPISLAFTFVADEESLSMGMEHLVEHYLPSLPAQPFLGIFMEPTEESIGISNKGYAWFEIEIEGLAAHGSRPEQGINAIFPLGAALQELELINQELAQEKPHPYLGHATLHPGLISGGTGQSVIAAMSKLNWERRILPGESQDKLDRELKRVISAIENTNGDHKVKARQTFNRPPNEIPKDDLVQKLKKAAGNTNYDGMSYWADSALASQAGIPSILFGPAGHGAHAVDEWVSLASLVNCYESMKRFILDFD</sequence>
<feature type="domain" description="Peptidase M20 dimerisation" evidence="5">
    <location>
        <begin position="175"/>
        <end position="280"/>
    </location>
</feature>
<reference evidence="6" key="1">
    <citation type="submission" date="2018-05" db="EMBL/GenBank/DDBJ databases">
        <authorList>
            <person name="Lanie J.A."/>
            <person name="Ng W.-L."/>
            <person name="Kazmierczak K.M."/>
            <person name="Andrzejewski T.M."/>
            <person name="Davidsen T.M."/>
            <person name="Wayne K.J."/>
            <person name="Tettelin H."/>
            <person name="Glass J.I."/>
            <person name="Rusch D."/>
            <person name="Podicherti R."/>
            <person name="Tsui H.-C.T."/>
            <person name="Winkler M.E."/>
        </authorList>
    </citation>
    <scope>NUCLEOTIDE SEQUENCE</scope>
</reference>
<proteinExistence type="predicted"/>
<evidence type="ECO:0000256" key="4">
    <source>
        <dbReference type="ARBA" id="ARBA00022833"/>
    </source>
</evidence>
<evidence type="ECO:0000256" key="3">
    <source>
        <dbReference type="ARBA" id="ARBA00022801"/>
    </source>
</evidence>
<dbReference type="Pfam" id="PF01546">
    <property type="entry name" value="Peptidase_M20"/>
    <property type="match status" value="1"/>
</dbReference>
<keyword evidence="4" id="KW-0862">Zinc</keyword>
<dbReference type="Gene3D" id="3.30.70.360">
    <property type="match status" value="1"/>
</dbReference>
<gene>
    <name evidence="6" type="ORF">METZ01_LOCUS110806</name>
</gene>
<dbReference type="EMBL" id="UINC01013407">
    <property type="protein sequence ID" value="SVA57952.1"/>
    <property type="molecule type" value="Genomic_DNA"/>
</dbReference>
<organism evidence="6">
    <name type="scientific">marine metagenome</name>
    <dbReference type="NCBI Taxonomy" id="408172"/>
    <lineage>
        <taxon>unclassified sequences</taxon>
        <taxon>metagenomes</taxon>
        <taxon>ecological metagenomes</taxon>
    </lineage>
</organism>
<dbReference type="Gene3D" id="3.40.630.10">
    <property type="entry name" value="Zn peptidases"/>
    <property type="match status" value="2"/>
</dbReference>
<dbReference type="GO" id="GO:0016787">
    <property type="term" value="F:hydrolase activity"/>
    <property type="evidence" value="ECO:0007669"/>
    <property type="project" value="UniProtKB-KW"/>
</dbReference>
<dbReference type="Pfam" id="PF07687">
    <property type="entry name" value="M20_dimer"/>
    <property type="match status" value="1"/>
</dbReference>
<evidence type="ECO:0000259" key="5">
    <source>
        <dbReference type="Pfam" id="PF07687"/>
    </source>
</evidence>
<accession>A0A381X055</accession>
<dbReference type="SUPFAM" id="SSF55031">
    <property type="entry name" value="Bacterial exopeptidase dimerisation domain"/>
    <property type="match status" value="1"/>
</dbReference>
<evidence type="ECO:0000313" key="6">
    <source>
        <dbReference type="EMBL" id="SVA57952.1"/>
    </source>
</evidence>
<dbReference type="InterPro" id="IPR050072">
    <property type="entry name" value="Peptidase_M20A"/>
</dbReference>
<comment type="cofactor">
    <cofactor evidence="1">
        <name>Zn(2+)</name>
        <dbReference type="ChEBI" id="CHEBI:29105"/>
    </cofactor>
</comment>
<dbReference type="PANTHER" id="PTHR43808">
    <property type="entry name" value="ACETYLORNITHINE DEACETYLASE"/>
    <property type="match status" value="1"/>
</dbReference>